<dbReference type="Proteomes" id="UP000178501">
    <property type="component" value="Unassembled WGS sequence"/>
</dbReference>
<dbReference type="AlphaFoldDB" id="A0A1G1YHP9"/>
<keyword evidence="2" id="KW-0645">Protease</keyword>
<dbReference type="InterPro" id="IPR055210">
    <property type="entry name" value="CtpA/B_N"/>
</dbReference>
<evidence type="ECO:0000313" key="8">
    <source>
        <dbReference type="Proteomes" id="UP000178501"/>
    </source>
</evidence>
<evidence type="ECO:0000259" key="6">
    <source>
        <dbReference type="PROSITE" id="PS50106"/>
    </source>
</evidence>
<keyword evidence="3" id="KW-0378">Hydrolase</keyword>
<dbReference type="Gene3D" id="3.90.226.10">
    <property type="entry name" value="2-enoyl-CoA Hydratase, Chain A, domain 1"/>
    <property type="match status" value="1"/>
</dbReference>
<keyword evidence="4" id="KW-0720">Serine protease</keyword>
<dbReference type="SMART" id="SM00228">
    <property type="entry name" value="PDZ"/>
    <property type="match status" value="1"/>
</dbReference>
<dbReference type="PANTHER" id="PTHR32060:SF30">
    <property type="entry name" value="CARBOXY-TERMINAL PROCESSING PROTEASE CTPA"/>
    <property type="match status" value="1"/>
</dbReference>
<dbReference type="GO" id="GO:0008236">
    <property type="term" value="F:serine-type peptidase activity"/>
    <property type="evidence" value="ECO:0007669"/>
    <property type="project" value="UniProtKB-KW"/>
</dbReference>
<keyword evidence="5" id="KW-0812">Transmembrane</keyword>
<dbReference type="Gene3D" id="3.30.750.44">
    <property type="match status" value="1"/>
</dbReference>
<evidence type="ECO:0000256" key="5">
    <source>
        <dbReference type="SAM" id="Phobius"/>
    </source>
</evidence>
<dbReference type="CDD" id="cd06782">
    <property type="entry name" value="cpPDZ_CPP-like"/>
    <property type="match status" value="1"/>
</dbReference>
<evidence type="ECO:0000256" key="3">
    <source>
        <dbReference type="ARBA" id="ARBA00022801"/>
    </source>
</evidence>
<organism evidence="7 8">
    <name type="scientific">Candidatus Buchananbacteria bacterium RIFCSPHIGHO2_02_FULL_45_11b</name>
    <dbReference type="NCBI Taxonomy" id="1797541"/>
    <lineage>
        <taxon>Bacteria</taxon>
        <taxon>Candidatus Buchananiibacteriota</taxon>
    </lineage>
</organism>
<dbReference type="GO" id="GO:0007165">
    <property type="term" value="P:signal transduction"/>
    <property type="evidence" value="ECO:0007669"/>
    <property type="project" value="TreeGrafter"/>
</dbReference>
<dbReference type="Gene3D" id="2.30.42.10">
    <property type="match status" value="1"/>
</dbReference>
<keyword evidence="5" id="KW-0472">Membrane</keyword>
<reference evidence="7 8" key="1">
    <citation type="journal article" date="2016" name="Nat. Commun.">
        <title>Thousands of microbial genomes shed light on interconnected biogeochemical processes in an aquifer system.</title>
        <authorList>
            <person name="Anantharaman K."/>
            <person name="Brown C.T."/>
            <person name="Hug L.A."/>
            <person name="Sharon I."/>
            <person name="Castelle C.J."/>
            <person name="Probst A.J."/>
            <person name="Thomas B.C."/>
            <person name="Singh A."/>
            <person name="Wilkins M.J."/>
            <person name="Karaoz U."/>
            <person name="Brodie E.L."/>
            <person name="Williams K.H."/>
            <person name="Hubbard S.S."/>
            <person name="Banfield J.F."/>
        </authorList>
    </citation>
    <scope>NUCLEOTIDE SEQUENCE [LARGE SCALE GENOMIC DNA]</scope>
</reference>
<evidence type="ECO:0000256" key="4">
    <source>
        <dbReference type="ARBA" id="ARBA00022825"/>
    </source>
</evidence>
<evidence type="ECO:0000313" key="7">
    <source>
        <dbReference type="EMBL" id="OGY51888.1"/>
    </source>
</evidence>
<dbReference type="GO" id="GO:0030288">
    <property type="term" value="C:outer membrane-bounded periplasmic space"/>
    <property type="evidence" value="ECO:0007669"/>
    <property type="project" value="TreeGrafter"/>
</dbReference>
<evidence type="ECO:0000256" key="2">
    <source>
        <dbReference type="ARBA" id="ARBA00022670"/>
    </source>
</evidence>
<dbReference type="GO" id="GO:0006508">
    <property type="term" value="P:proteolysis"/>
    <property type="evidence" value="ECO:0007669"/>
    <property type="project" value="UniProtKB-KW"/>
</dbReference>
<dbReference type="Pfam" id="PF22694">
    <property type="entry name" value="CtpB_N-like"/>
    <property type="match status" value="1"/>
</dbReference>
<dbReference type="EMBL" id="MHIK01000021">
    <property type="protein sequence ID" value="OGY51888.1"/>
    <property type="molecule type" value="Genomic_DNA"/>
</dbReference>
<dbReference type="InterPro" id="IPR036034">
    <property type="entry name" value="PDZ_sf"/>
</dbReference>
<proteinExistence type="inferred from homology"/>
<protein>
    <recommendedName>
        <fullName evidence="6">PDZ domain-containing protein</fullName>
    </recommendedName>
</protein>
<feature type="transmembrane region" description="Helical" evidence="5">
    <location>
        <begin position="12"/>
        <end position="32"/>
    </location>
</feature>
<sequence length="244" mass="26866">MTQPSNFSKNFIKAIASISVLVLVFVAGYDYHDRQIKNELNKTQAGGKLINREAKPEFLSQDVDFQQFWQIWNYVKDNYVKPDVSESELFYGALAGLVASLKDPYSVFFDPEISEKFNEELAGSFEGIGAEIGMKDDRITVISPLPGTPAEKAGLKAGDKIFAIDGTDTAGMALDYAVSLIRGPKGTQVKLLVLNTGADKPSEIAITRDKIEIDSVKFSRKNSNGEVQKEEDGFVLEEGDIARI</sequence>
<dbReference type="GO" id="GO:0004175">
    <property type="term" value="F:endopeptidase activity"/>
    <property type="evidence" value="ECO:0007669"/>
    <property type="project" value="TreeGrafter"/>
</dbReference>
<accession>A0A1G1YHP9</accession>
<dbReference type="InterPro" id="IPR001478">
    <property type="entry name" value="PDZ"/>
</dbReference>
<dbReference type="Pfam" id="PF00595">
    <property type="entry name" value="PDZ"/>
    <property type="match status" value="1"/>
</dbReference>
<feature type="domain" description="PDZ" evidence="6">
    <location>
        <begin position="114"/>
        <end position="182"/>
    </location>
</feature>
<dbReference type="SUPFAM" id="SSF50156">
    <property type="entry name" value="PDZ domain-like"/>
    <property type="match status" value="1"/>
</dbReference>
<dbReference type="PANTHER" id="PTHR32060">
    <property type="entry name" value="TAIL-SPECIFIC PROTEASE"/>
    <property type="match status" value="1"/>
</dbReference>
<evidence type="ECO:0000256" key="1">
    <source>
        <dbReference type="ARBA" id="ARBA00009179"/>
    </source>
</evidence>
<comment type="similarity">
    <text evidence="1">Belongs to the peptidase S41A family.</text>
</comment>
<gene>
    <name evidence="7" type="ORF">A3J65_02005</name>
</gene>
<dbReference type="FunFam" id="2.30.42.10:FF:000063">
    <property type="entry name" value="Peptidase, S41 family"/>
    <property type="match status" value="1"/>
</dbReference>
<dbReference type="PROSITE" id="PS50106">
    <property type="entry name" value="PDZ"/>
    <property type="match status" value="1"/>
</dbReference>
<comment type="caution">
    <text evidence="7">The sequence shown here is derived from an EMBL/GenBank/DDBJ whole genome shotgun (WGS) entry which is preliminary data.</text>
</comment>
<keyword evidence="5" id="KW-1133">Transmembrane helix</keyword>
<name>A0A1G1YHP9_9BACT</name>